<organism evidence="2">
    <name type="scientific">Athelia psychrophila</name>
    <dbReference type="NCBI Taxonomy" id="1759441"/>
    <lineage>
        <taxon>Eukaryota</taxon>
        <taxon>Fungi</taxon>
        <taxon>Dikarya</taxon>
        <taxon>Basidiomycota</taxon>
        <taxon>Agaricomycotina</taxon>
        <taxon>Agaricomycetes</taxon>
        <taxon>Agaricomycetidae</taxon>
        <taxon>Atheliales</taxon>
        <taxon>Atheliaceae</taxon>
        <taxon>Athelia</taxon>
    </lineage>
</organism>
<dbReference type="EMBL" id="KV417523">
    <property type="protein sequence ID" value="KZP24961.1"/>
    <property type="molecule type" value="Genomic_DNA"/>
</dbReference>
<dbReference type="AlphaFoldDB" id="A0A166NFU4"/>
<reference evidence="2" key="1">
    <citation type="journal article" date="2016" name="Mol. Biol. Evol.">
        <title>Comparative Genomics of Early-Diverging Mushroom-Forming Fungi Provides Insights into the Origins of Lignocellulose Decay Capabilities.</title>
        <authorList>
            <person name="Nagy L.G."/>
            <person name="Riley R."/>
            <person name="Tritt A."/>
            <person name="Adam C."/>
            <person name="Daum C."/>
            <person name="Floudas D."/>
            <person name="Sun H."/>
            <person name="Yadav J.S."/>
            <person name="Pangilinan J."/>
            <person name="Larsson K.H."/>
            <person name="Matsuura K."/>
            <person name="Barry K."/>
            <person name="Labutti K."/>
            <person name="Kuo R."/>
            <person name="Ohm R.A."/>
            <person name="Bhattacharya S.S."/>
            <person name="Shirouzu T."/>
            <person name="Yoshinaga Y."/>
            <person name="Martin F.M."/>
            <person name="Grigoriev I.V."/>
            <person name="Hibbett D.S."/>
        </authorList>
    </citation>
    <scope>NUCLEOTIDE SEQUENCE [LARGE SCALE GENOMIC DNA]</scope>
    <source>
        <strain evidence="2">CBS 109695</strain>
    </source>
</reference>
<feature type="non-terminal residue" evidence="2">
    <location>
        <position position="1"/>
    </location>
</feature>
<evidence type="ECO:0000256" key="1">
    <source>
        <dbReference type="SAM" id="Phobius"/>
    </source>
</evidence>
<protein>
    <submittedName>
        <fullName evidence="2">Uncharacterized protein</fullName>
    </submittedName>
</protein>
<keyword evidence="1" id="KW-1133">Transmembrane helix</keyword>
<sequence>PSTLPMRCVALNERSSQRYVNLAIGMLALIHSFYLCLWISKRSGWIGNPFTLTYYRAGT</sequence>
<name>A0A166NFU4_9AGAM</name>
<gene>
    <name evidence="2" type="ORF">FIBSPDRAFT_856319</name>
</gene>
<feature type="transmembrane region" description="Helical" evidence="1">
    <location>
        <begin position="20"/>
        <end position="39"/>
    </location>
</feature>
<accession>A0A166NFU4</accession>
<evidence type="ECO:0000313" key="2">
    <source>
        <dbReference type="EMBL" id="KZP24961.1"/>
    </source>
</evidence>
<keyword evidence="1" id="KW-0472">Membrane</keyword>
<proteinExistence type="predicted"/>
<keyword evidence="1" id="KW-0812">Transmembrane</keyword>